<feature type="chain" id="PRO_5003335102" evidence="4">
    <location>
        <begin position="24"/>
        <end position="357"/>
    </location>
</feature>
<dbReference type="Proteomes" id="UP000009234">
    <property type="component" value="Chromosome"/>
</dbReference>
<dbReference type="PANTHER" id="PTHR30024:SF47">
    <property type="entry name" value="TAURINE-BINDING PERIPLASMIC PROTEIN"/>
    <property type="match status" value="1"/>
</dbReference>
<sequence>MSSKKRIVTLCAVAFSLLLIAVAATGCGSSDNGSKGSSEDMPKIRVSHQPEFETFLTYRAIQEGLDKKNGVSLELKFFDSGMPQVEALPANEWDVGATGGVPAIMAALRYDAYIIGIADDESLANVVMARPDSPLLKGESPKGKNILVTTVSSGHYALSQYLKSSGLSDKDVTIQNLEQAQAVAAFDSGKGDAVALWAPFMYTGLQKGWEVVASGDKVGAKIPLVLIANKKFADEHPDQVVKFLDIYFQKIDEMKKEGSNLATDYQAFLKDWAGMEVSAEDAKLDIENHPVFTLEEQLKMFDSSQGNSEVYQWMDGIATFFTEQGKFKPEEKEKVMQSPFINDKFLKMLAKEKGLIQ</sequence>
<dbReference type="GO" id="GO:0042597">
    <property type="term" value="C:periplasmic space"/>
    <property type="evidence" value="ECO:0007669"/>
    <property type="project" value="UniProtKB-SubCell"/>
</dbReference>
<evidence type="ECO:0000313" key="6">
    <source>
        <dbReference type="EMBL" id="AEG58869.1"/>
    </source>
</evidence>
<dbReference type="InterPro" id="IPR001638">
    <property type="entry name" value="Solute-binding_3/MltF_N"/>
</dbReference>
<dbReference type="PROSITE" id="PS51257">
    <property type="entry name" value="PROKAR_LIPOPROTEIN"/>
    <property type="match status" value="1"/>
</dbReference>
<dbReference type="AlphaFoldDB" id="F6DSQ0"/>
<dbReference type="EMBL" id="CP002780">
    <property type="protein sequence ID" value="AEG58869.1"/>
    <property type="molecule type" value="Genomic_DNA"/>
</dbReference>
<dbReference type="Pfam" id="PF09084">
    <property type="entry name" value="NMT1"/>
    <property type="match status" value="1"/>
</dbReference>
<organism evidence="6 7">
    <name type="scientific">Desulforamulus ruminis (strain ATCC 23193 / DSM 2154 / NCIMB 8452 / DL)</name>
    <name type="common">Desulfotomaculum ruminis</name>
    <dbReference type="NCBI Taxonomy" id="696281"/>
    <lineage>
        <taxon>Bacteria</taxon>
        <taxon>Bacillati</taxon>
        <taxon>Bacillota</taxon>
        <taxon>Clostridia</taxon>
        <taxon>Eubacteriales</taxon>
        <taxon>Peptococcaceae</taxon>
        <taxon>Desulforamulus</taxon>
    </lineage>
</organism>
<name>F6DSQ0_DESRL</name>
<accession>F6DSQ0</accession>
<reference evidence="7" key="1">
    <citation type="submission" date="2011-05" db="EMBL/GenBank/DDBJ databases">
        <title>Complete sequence of Desulfotomaculum ruminis DSM 2154.</title>
        <authorList>
            <person name="Lucas S."/>
            <person name="Copeland A."/>
            <person name="Lapidus A."/>
            <person name="Cheng J.-F."/>
            <person name="Goodwin L."/>
            <person name="Pitluck S."/>
            <person name="Lu M."/>
            <person name="Detter J.C."/>
            <person name="Han C."/>
            <person name="Tapia R."/>
            <person name="Land M."/>
            <person name="Hauser L."/>
            <person name="Kyrpides N."/>
            <person name="Ivanova N."/>
            <person name="Mikhailova N."/>
            <person name="Pagani I."/>
            <person name="Stams A.J.M."/>
            <person name="Plugge C.M."/>
            <person name="Muyzer G."/>
            <person name="Kuever J."/>
            <person name="Parshina S.N."/>
            <person name="Ivanova A.E."/>
            <person name="Nazina T.N."/>
            <person name="Brambilla E."/>
            <person name="Spring S."/>
            <person name="Klenk H.-P."/>
            <person name="Woyke T."/>
        </authorList>
    </citation>
    <scope>NUCLEOTIDE SEQUENCE [LARGE SCALE GENOMIC DNA]</scope>
    <source>
        <strain evidence="7">ATCC 23193 / DSM 2154 / NCIB 8452 / DL</strain>
    </source>
</reference>
<protein>
    <submittedName>
        <fullName evidence="6">Extracellular solute-binding protein family 3</fullName>
    </submittedName>
</protein>
<keyword evidence="3 4" id="KW-0732">Signal</keyword>
<evidence type="ECO:0000256" key="3">
    <source>
        <dbReference type="ARBA" id="ARBA00022729"/>
    </source>
</evidence>
<evidence type="ECO:0000256" key="1">
    <source>
        <dbReference type="ARBA" id="ARBA00004418"/>
    </source>
</evidence>
<comment type="subcellular location">
    <subcellularLocation>
        <location evidence="1">Periplasm</location>
    </subcellularLocation>
</comment>
<evidence type="ECO:0000259" key="5">
    <source>
        <dbReference type="SMART" id="SM00062"/>
    </source>
</evidence>
<dbReference type="HOGENOM" id="CLU_065959_0_0_9"/>
<dbReference type="eggNOG" id="COG0715">
    <property type="taxonomic scope" value="Bacteria"/>
</dbReference>
<dbReference type="KEGG" id="dru:Desru_0584"/>
<comment type="similarity">
    <text evidence="2">Belongs to the bacterial solute-binding protein SsuA/TauA family.</text>
</comment>
<dbReference type="PANTHER" id="PTHR30024">
    <property type="entry name" value="ALIPHATIC SULFONATES-BINDING PROTEIN-RELATED"/>
    <property type="match status" value="1"/>
</dbReference>
<dbReference type="RefSeq" id="WP_013840644.1">
    <property type="nucleotide sequence ID" value="NC_015589.1"/>
</dbReference>
<feature type="domain" description="Solute-binding protein family 3/N-terminal" evidence="5">
    <location>
        <begin position="43"/>
        <end position="258"/>
    </location>
</feature>
<evidence type="ECO:0000256" key="4">
    <source>
        <dbReference type="SAM" id="SignalP"/>
    </source>
</evidence>
<dbReference type="STRING" id="696281.Desru_0584"/>
<dbReference type="SMART" id="SM00062">
    <property type="entry name" value="PBPb"/>
    <property type="match status" value="1"/>
</dbReference>
<gene>
    <name evidence="6" type="ordered locus">Desru_0584</name>
</gene>
<dbReference type="InterPro" id="IPR015168">
    <property type="entry name" value="SsuA/THI5"/>
</dbReference>
<feature type="signal peptide" evidence="4">
    <location>
        <begin position="1"/>
        <end position="23"/>
    </location>
</feature>
<reference evidence="6 7" key="2">
    <citation type="journal article" date="2012" name="Stand. Genomic Sci.">
        <title>Complete genome sequence of the sulfate-reducing firmicute Desulfotomaculum ruminis type strain (DL(T)).</title>
        <authorList>
            <person name="Spring S."/>
            <person name="Visser M."/>
            <person name="Lu M."/>
            <person name="Copeland A."/>
            <person name="Lapidus A."/>
            <person name="Lucas S."/>
            <person name="Cheng J.F."/>
            <person name="Han C."/>
            <person name="Tapia R."/>
            <person name="Goodwin L.A."/>
            <person name="Pitluck S."/>
            <person name="Ivanova N."/>
            <person name="Land M."/>
            <person name="Hauser L."/>
            <person name="Larimer F."/>
            <person name="Rohde M."/>
            <person name="Goker M."/>
            <person name="Detter J.C."/>
            <person name="Kyrpides N.C."/>
            <person name="Woyke T."/>
            <person name="Schaap P.J."/>
            <person name="Plugge C.M."/>
            <person name="Muyzer G."/>
            <person name="Kuever J."/>
            <person name="Pereira I.A."/>
            <person name="Parshina S.N."/>
            <person name="Bernier-Latmani R."/>
            <person name="Stams A.J."/>
            <person name="Klenk H.P."/>
        </authorList>
    </citation>
    <scope>NUCLEOTIDE SEQUENCE [LARGE SCALE GENOMIC DNA]</scope>
    <source>
        <strain evidence="7">ATCC 23193 / DSM 2154 / NCIB 8452 / DL</strain>
    </source>
</reference>
<dbReference type="SUPFAM" id="SSF53850">
    <property type="entry name" value="Periplasmic binding protein-like II"/>
    <property type="match status" value="1"/>
</dbReference>
<dbReference type="OrthoDB" id="2054296at2"/>
<evidence type="ECO:0000313" key="7">
    <source>
        <dbReference type="Proteomes" id="UP000009234"/>
    </source>
</evidence>
<evidence type="ECO:0000256" key="2">
    <source>
        <dbReference type="ARBA" id="ARBA00010742"/>
    </source>
</evidence>
<dbReference type="Gene3D" id="3.40.190.10">
    <property type="entry name" value="Periplasmic binding protein-like II"/>
    <property type="match status" value="2"/>
</dbReference>
<keyword evidence="7" id="KW-1185">Reference proteome</keyword>
<proteinExistence type="inferred from homology"/>